<keyword evidence="5 8" id="KW-0812">Transmembrane</keyword>
<evidence type="ECO:0000256" key="8">
    <source>
        <dbReference type="SAM" id="Phobius"/>
    </source>
</evidence>
<keyword evidence="6 8" id="KW-1133">Transmembrane helix</keyword>
<sequence length="316" mass="33078">MADFLSILEFSFSVTGPIFVILLLGVWLRRIGLITEPFIDAGSKLVFNVALPALLFISIATTDFDDAANAGLILYGLLATAVIFIALELLASRSVHPREDRGVVVQGAFRSNMGIVGLAYCVNAYGEAGLVAASLYLGLVTILYNVLAVITLNRSLAKRRGVGGMVKGIFTNPLIIGIVLALPVSYFEIRLPSLVLQSGRYFADMTLPLALLCTGASLNFASLRDAMSNTFQAAGLKLVLVPLLMTAGGIMVGFRGIELGVLMLMSSAPTAAASYVMVRAMGGNATLAANIIALTTLGSIIATSAGITLLRGAGLM</sequence>
<feature type="transmembrane region" description="Helical" evidence="8">
    <location>
        <begin position="164"/>
        <end position="185"/>
    </location>
</feature>
<dbReference type="Pfam" id="PF03547">
    <property type="entry name" value="Mem_trans"/>
    <property type="match status" value="1"/>
</dbReference>
<evidence type="ECO:0000313" key="9">
    <source>
        <dbReference type="EMBL" id="NMG01630.1"/>
    </source>
</evidence>
<evidence type="ECO:0000313" key="10">
    <source>
        <dbReference type="Proteomes" id="UP000599523"/>
    </source>
</evidence>
<keyword evidence="10" id="KW-1185">Reference proteome</keyword>
<dbReference type="PANTHER" id="PTHR36838">
    <property type="entry name" value="AUXIN EFFLUX CARRIER FAMILY PROTEIN"/>
    <property type="match status" value="1"/>
</dbReference>
<dbReference type="PANTHER" id="PTHR36838:SF4">
    <property type="entry name" value="AUXIN EFFLUX CARRIER FAMILY PROTEIN"/>
    <property type="match status" value="1"/>
</dbReference>
<reference evidence="9" key="1">
    <citation type="submission" date="2019-12" db="EMBL/GenBank/DDBJ databases">
        <title>Comparative genomics gives insights into the taxonomy of the Azoarcus-Aromatoleum group and reveals separate origins of nif in the plant-associated Azoarcus and non-plant-associated Aromatoleum sub-groups.</title>
        <authorList>
            <person name="Lafos M."/>
            <person name="Maluk M."/>
            <person name="Batista M."/>
            <person name="Junghare M."/>
            <person name="Carmona M."/>
            <person name="Faoro H."/>
            <person name="Cruz L.M."/>
            <person name="Battistoni F."/>
            <person name="De Souza E."/>
            <person name="Pedrosa F."/>
            <person name="Chen W.-M."/>
            <person name="Poole P.S."/>
            <person name="Dixon R.A."/>
            <person name="James E.K."/>
        </authorList>
    </citation>
    <scope>NUCLEOTIDE SEQUENCE</scope>
    <source>
        <strain evidence="9">NSC3</strain>
    </source>
</reference>
<dbReference type="InterPro" id="IPR038770">
    <property type="entry name" value="Na+/solute_symporter_sf"/>
</dbReference>
<accession>A0A972J8G2</accession>
<name>A0A972J8G2_9RHOO</name>
<dbReference type="GO" id="GO:0055085">
    <property type="term" value="P:transmembrane transport"/>
    <property type="evidence" value="ECO:0007669"/>
    <property type="project" value="InterPro"/>
</dbReference>
<evidence type="ECO:0000256" key="6">
    <source>
        <dbReference type="ARBA" id="ARBA00022989"/>
    </source>
</evidence>
<dbReference type="AlphaFoldDB" id="A0A972J8G2"/>
<feature type="transmembrane region" description="Helical" evidence="8">
    <location>
        <begin position="41"/>
        <end position="60"/>
    </location>
</feature>
<keyword evidence="4" id="KW-1003">Cell membrane</keyword>
<feature type="transmembrane region" description="Helical" evidence="8">
    <location>
        <begin position="6"/>
        <end position="29"/>
    </location>
</feature>
<evidence type="ECO:0000256" key="3">
    <source>
        <dbReference type="ARBA" id="ARBA00022448"/>
    </source>
</evidence>
<evidence type="ECO:0000256" key="7">
    <source>
        <dbReference type="ARBA" id="ARBA00023136"/>
    </source>
</evidence>
<feature type="transmembrane region" description="Helical" evidence="8">
    <location>
        <begin position="235"/>
        <end position="254"/>
    </location>
</feature>
<evidence type="ECO:0000256" key="5">
    <source>
        <dbReference type="ARBA" id="ARBA00022692"/>
    </source>
</evidence>
<evidence type="ECO:0000256" key="2">
    <source>
        <dbReference type="ARBA" id="ARBA00010145"/>
    </source>
</evidence>
<comment type="caution">
    <text evidence="9">The sequence shown here is derived from an EMBL/GenBank/DDBJ whole genome shotgun (WGS) entry which is preliminary data.</text>
</comment>
<gene>
    <name evidence="9" type="ORF">GPA21_01395</name>
</gene>
<keyword evidence="7 8" id="KW-0472">Membrane</keyword>
<evidence type="ECO:0000256" key="4">
    <source>
        <dbReference type="ARBA" id="ARBA00022475"/>
    </source>
</evidence>
<dbReference type="Gene3D" id="1.20.1530.20">
    <property type="match status" value="1"/>
</dbReference>
<feature type="transmembrane region" description="Helical" evidence="8">
    <location>
        <begin position="72"/>
        <end position="91"/>
    </location>
</feature>
<comment type="similarity">
    <text evidence="2">Belongs to the auxin efflux carrier (TC 2.A.69) family.</text>
</comment>
<feature type="transmembrane region" description="Helical" evidence="8">
    <location>
        <begin position="103"/>
        <end position="125"/>
    </location>
</feature>
<proteinExistence type="inferred from homology"/>
<comment type="subcellular location">
    <subcellularLocation>
        <location evidence="1">Cell membrane</location>
        <topology evidence="1">Multi-pass membrane protein</topology>
    </subcellularLocation>
</comment>
<dbReference type="Proteomes" id="UP000599523">
    <property type="component" value="Unassembled WGS sequence"/>
</dbReference>
<dbReference type="GO" id="GO:0005886">
    <property type="term" value="C:plasma membrane"/>
    <property type="evidence" value="ECO:0007669"/>
    <property type="project" value="UniProtKB-SubCell"/>
</dbReference>
<evidence type="ECO:0000256" key="1">
    <source>
        <dbReference type="ARBA" id="ARBA00004651"/>
    </source>
</evidence>
<organism evidence="9 10">
    <name type="scientific">Azoarcus taiwanensis</name>
    <dbReference type="NCBI Taxonomy" id="666964"/>
    <lineage>
        <taxon>Bacteria</taxon>
        <taxon>Pseudomonadati</taxon>
        <taxon>Pseudomonadota</taxon>
        <taxon>Betaproteobacteria</taxon>
        <taxon>Rhodocyclales</taxon>
        <taxon>Zoogloeaceae</taxon>
        <taxon>Azoarcus</taxon>
    </lineage>
</organism>
<feature type="transmembrane region" description="Helical" evidence="8">
    <location>
        <begin position="287"/>
        <end position="310"/>
    </location>
</feature>
<feature type="transmembrane region" description="Helical" evidence="8">
    <location>
        <begin position="131"/>
        <end position="152"/>
    </location>
</feature>
<keyword evidence="3" id="KW-0813">Transport</keyword>
<dbReference type="EMBL" id="WTVM01000005">
    <property type="protein sequence ID" value="NMG01630.1"/>
    <property type="molecule type" value="Genomic_DNA"/>
</dbReference>
<protein>
    <submittedName>
        <fullName evidence="9">AEC family transporter</fullName>
    </submittedName>
</protein>
<dbReference type="InterPro" id="IPR004776">
    <property type="entry name" value="Mem_transp_PIN-like"/>
</dbReference>
<feature type="transmembrane region" description="Helical" evidence="8">
    <location>
        <begin position="205"/>
        <end position="223"/>
    </location>
</feature>